<gene>
    <name evidence="9" type="ORF">AZF04_13510</name>
</gene>
<dbReference type="Pfam" id="PF00392">
    <property type="entry name" value="GntR"/>
    <property type="match status" value="1"/>
</dbReference>
<name>A0A162CR72_9BACI</name>
<dbReference type="SMART" id="SM00345">
    <property type="entry name" value="HTH_GNTR"/>
    <property type="match status" value="1"/>
</dbReference>
<accession>A0A162CR72</accession>
<dbReference type="Gene3D" id="3.40.640.10">
    <property type="entry name" value="Type I PLP-dependent aspartate aminotransferase-like (Major domain)"/>
    <property type="match status" value="1"/>
</dbReference>
<comment type="cofactor">
    <cofactor evidence="1">
        <name>pyridoxal 5'-phosphate</name>
        <dbReference type="ChEBI" id="CHEBI:597326"/>
    </cofactor>
</comment>
<evidence type="ECO:0000259" key="8">
    <source>
        <dbReference type="PROSITE" id="PS50949"/>
    </source>
</evidence>
<sequence length="468" mass="53560">MDFTFWLNQSSKDPLYMQLYTFIKTEIQNGQLEAGVKLPSIRQLASHLNISKNTVEVTYQQLIAEGYVENKERVGFYVAAFDADLIPQKQSNQPLFAEVSKNEDKTFTYDFRQGKIDLDDFPYSIWRRLSNESIIAENNSTFLYGDPQGEPELRVQIAKYLYHSRGVHCSPNQIIVGAGTQSLLSLLCQLIGMDHRNVAIEEPGYDGAKMVFKNLGFNLHPIELDENGIGIEPLKNTDAKIVYVTPSHQFPMGMIMPYSKRIQLLHWAEAFNGYIVEDDYDGEFRYIGKPIPSLQGLDSTGKVIYLGTFSKSLSPALRMSYMVLPPLLLSQFKDTFPSYEPTCSKLHQKTLQLFMENGHWDRHIRKMRKTYQNKHSALVSSIKRMFGSRVQMIGSHSGLHILLKIDNQMSEAELIHSARENDVKVYATSTYWMNETNTESPMILLGFGGLTEEQIREGISRLCRAWFQ</sequence>
<dbReference type="STRING" id="519424.AZF04_13510"/>
<evidence type="ECO:0000256" key="1">
    <source>
        <dbReference type="ARBA" id="ARBA00001933"/>
    </source>
</evidence>
<evidence type="ECO:0000256" key="7">
    <source>
        <dbReference type="ARBA" id="ARBA00023163"/>
    </source>
</evidence>
<dbReference type="SUPFAM" id="SSF53383">
    <property type="entry name" value="PLP-dependent transferases"/>
    <property type="match status" value="1"/>
</dbReference>
<comment type="similarity">
    <text evidence="2">In the C-terminal section; belongs to the class-I pyridoxal-phosphate-dependent aminotransferase family.</text>
</comment>
<organism evidence="9 10">
    <name type="scientific">Alkalihalobacillus trypoxylicola</name>
    <dbReference type="NCBI Taxonomy" id="519424"/>
    <lineage>
        <taxon>Bacteria</taxon>
        <taxon>Bacillati</taxon>
        <taxon>Bacillota</taxon>
        <taxon>Bacilli</taxon>
        <taxon>Bacillales</taxon>
        <taxon>Bacillaceae</taxon>
        <taxon>Alkalihalobacillus</taxon>
    </lineage>
</organism>
<evidence type="ECO:0000313" key="10">
    <source>
        <dbReference type="Proteomes" id="UP000075806"/>
    </source>
</evidence>
<dbReference type="PROSITE" id="PS50949">
    <property type="entry name" value="HTH_GNTR"/>
    <property type="match status" value="1"/>
</dbReference>
<keyword evidence="6" id="KW-0238">DNA-binding</keyword>
<protein>
    <submittedName>
        <fullName evidence="9">GntR family transcriptional regulator</fullName>
    </submittedName>
</protein>
<dbReference type="InterPro" id="IPR000524">
    <property type="entry name" value="Tscrpt_reg_HTH_GntR"/>
</dbReference>
<dbReference type="EMBL" id="LTAO01000039">
    <property type="protein sequence ID" value="KYG26097.1"/>
    <property type="molecule type" value="Genomic_DNA"/>
</dbReference>
<dbReference type="Gene3D" id="1.10.10.10">
    <property type="entry name" value="Winged helix-like DNA-binding domain superfamily/Winged helix DNA-binding domain"/>
    <property type="match status" value="1"/>
</dbReference>
<dbReference type="InterPro" id="IPR015421">
    <property type="entry name" value="PyrdxlP-dep_Trfase_major"/>
</dbReference>
<feature type="domain" description="HTH gntR-type" evidence="8">
    <location>
        <begin position="13"/>
        <end position="81"/>
    </location>
</feature>
<dbReference type="InterPro" id="IPR015424">
    <property type="entry name" value="PyrdxlP-dep_Trfase"/>
</dbReference>
<comment type="caution">
    <text evidence="9">The sequence shown here is derived from an EMBL/GenBank/DDBJ whole genome shotgun (WGS) entry which is preliminary data.</text>
</comment>
<dbReference type="AlphaFoldDB" id="A0A162CR72"/>
<keyword evidence="5" id="KW-0805">Transcription regulation</keyword>
<evidence type="ECO:0000313" key="9">
    <source>
        <dbReference type="EMBL" id="KYG26097.1"/>
    </source>
</evidence>
<dbReference type="OrthoDB" id="9808770at2"/>
<dbReference type="GO" id="GO:0003677">
    <property type="term" value="F:DNA binding"/>
    <property type="evidence" value="ECO:0007669"/>
    <property type="project" value="UniProtKB-KW"/>
</dbReference>
<dbReference type="SUPFAM" id="SSF46785">
    <property type="entry name" value="Winged helix' DNA-binding domain"/>
    <property type="match status" value="1"/>
</dbReference>
<evidence type="ECO:0000256" key="4">
    <source>
        <dbReference type="ARBA" id="ARBA00022898"/>
    </source>
</evidence>
<evidence type="ECO:0000256" key="6">
    <source>
        <dbReference type="ARBA" id="ARBA00023125"/>
    </source>
</evidence>
<dbReference type="CDD" id="cd07377">
    <property type="entry name" value="WHTH_GntR"/>
    <property type="match status" value="1"/>
</dbReference>
<evidence type="ECO:0000256" key="3">
    <source>
        <dbReference type="ARBA" id="ARBA00022576"/>
    </source>
</evidence>
<proteinExistence type="inferred from homology"/>
<dbReference type="PANTHER" id="PTHR46577:SF1">
    <property type="entry name" value="HTH-TYPE TRANSCRIPTIONAL REGULATORY PROTEIN GABR"/>
    <property type="match status" value="1"/>
</dbReference>
<dbReference type="GO" id="GO:0030170">
    <property type="term" value="F:pyridoxal phosphate binding"/>
    <property type="evidence" value="ECO:0007669"/>
    <property type="project" value="InterPro"/>
</dbReference>
<evidence type="ECO:0000256" key="2">
    <source>
        <dbReference type="ARBA" id="ARBA00005384"/>
    </source>
</evidence>
<dbReference type="InterPro" id="IPR004839">
    <property type="entry name" value="Aminotransferase_I/II_large"/>
</dbReference>
<dbReference type="InterPro" id="IPR036388">
    <property type="entry name" value="WH-like_DNA-bd_sf"/>
</dbReference>
<dbReference type="RefSeq" id="WP_061950272.1">
    <property type="nucleotide sequence ID" value="NZ_LTAO01000039.1"/>
</dbReference>
<keyword evidence="3" id="KW-0808">Transferase</keyword>
<reference evidence="9" key="1">
    <citation type="submission" date="2016-02" db="EMBL/GenBank/DDBJ databases">
        <title>Genome sequence of Bacillus trypoxylicola KCTC 13244(T).</title>
        <authorList>
            <person name="Jeong H."/>
            <person name="Park S.-H."/>
            <person name="Choi S.-K."/>
        </authorList>
    </citation>
    <scope>NUCLEOTIDE SEQUENCE [LARGE SCALE GENOMIC DNA]</scope>
    <source>
        <strain evidence="9">KCTC 13244</strain>
    </source>
</reference>
<dbReference type="Pfam" id="PF00155">
    <property type="entry name" value="Aminotran_1_2"/>
    <property type="match status" value="1"/>
</dbReference>
<keyword evidence="10" id="KW-1185">Reference proteome</keyword>
<dbReference type="InterPro" id="IPR051446">
    <property type="entry name" value="HTH_trans_reg/aminotransferase"/>
</dbReference>
<dbReference type="GO" id="GO:0008483">
    <property type="term" value="F:transaminase activity"/>
    <property type="evidence" value="ECO:0007669"/>
    <property type="project" value="UniProtKB-KW"/>
</dbReference>
<evidence type="ECO:0000256" key="5">
    <source>
        <dbReference type="ARBA" id="ARBA00023015"/>
    </source>
</evidence>
<dbReference type="PANTHER" id="PTHR46577">
    <property type="entry name" value="HTH-TYPE TRANSCRIPTIONAL REGULATORY PROTEIN GABR"/>
    <property type="match status" value="1"/>
</dbReference>
<dbReference type="GO" id="GO:0003700">
    <property type="term" value="F:DNA-binding transcription factor activity"/>
    <property type="evidence" value="ECO:0007669"/>
    <property type="project" value="InterPro"/>
</dbReference>
<dbReference type="Proteomes" id="UP000075806">
    <property type="component" value="Unassembled WGS sequence"/>
</dbReference>
<keyword evidence="7" id="KW-0804">Transcription</keyword>
<keyword evidence="3" id="KW-0032">Aminotransferase</keyword>
<keyword evidence="4" id="KW-0663">Pyridoxal phosphate</keyword>
<dbReference type="InterPro" id="IPR036390">
    <property type="entry name" value="WH_DNA-bd_sf"/>
</dbReference>
<dbReference type="CDD" id="cd00609">
    <property type="entry name" value="AAT_like"/>
    <property type="match status" value="1"/>
</dbReference>